<protein>
    <submittedName>
        <fullName evidence="11">Peptidase M14</fullName>
    </submittedName>
</protein>
<dbReference type="PRINTS" id="PR00765">
    <property type="entry name" value="CRBOXYPTASEA"/>
</dbReference>
<dbReference type="InterPro" id="IPR000834">
    <property type="entry name" value="Peptidase_M14"/>
</dbReference>
<reference evidence="11 12" key="1">
    <citation type="submission" date="2016-08" db="EMBL/GenBank/DDBJ databases">
        <title>Complete genome sequence of Fictibacillus arsenicus G25-54, a strain with toxicity to nematodes and a potential arsenic-resistance activity.</title>
        <authorList>
            <person name="Zheng Z."/>
        </authorList>
    </citation>
    <scope>NUCLEOTIDE SEQUENCE [LARGE SCALE GENOMIC DNA]</scope>
    <source>
        <strain evidence="11 12">G25-54</strain>
    </source>
</reference>
<evidence type="ECO:0000256" key="6">
    <source>
        <dbReference type="ARBA" id="ARBA00022833"/>
    </source>
</evidence>
<dbReference type="PANTHER" id="PTHR11705">
    <property type="entry name" value="PROTEASE FAMILY M14 CARBOXYPEPTIDASE A,B"/>
    <property type="match status" value="1"/>
</dbReference>
<evidence type="ECO:0000256" key="2">
    <source>
        <dbReference type="ARBA" id="ARBA00005988"/>
    </source>
</evidence>
<evidence type="ECO:0000256" key="4">
    <source>
        <dbReference type="ARBA" id="ARBA00022723"/>
    </source>
</evidence>
<proteinExistence type="inferred from homology"/>
<feature type="domain" description="LysM" evidence="9">
    <location>
        <begin position="51"/>
        <end position="95"/>
    </location>
</feature>
<feature type="domain" description="LysM" evidence="9">
    <location>
        <begin position="1"/>
        <end position="45"/>
    </location>
</feature>
<dbReference type="InterPro" id="IPR018392">
    <property type="entry name" value="LysM"/>
</dbReference>
<dbReference type="Pfam" id="PF00246">
    <property type="entry name" value="Peptidase_M14"/>
    <property type="match status" value="1"/>
</dbReference>
<dbReference type="SMART" id="SM00257">
    <property type="entry name" value="LysM"/>
    <property type="match status" value="2"/>
</dbReference>
<dbReference type="SMART" id="SM00631">
    <property type="entry name" value="Zn_pept"/>
    <property type="match status" value="1"/>
</dbReference>
<dbReference type="InterPro" id="IPR057246">
    <property type="entry name" value="CARBOXYPEPT_ZN_1"/>
</dbReference>
<dbReference type="RefSeq" id="WP_066290912.1">
    <property type="nucleotide sequence ID" value="NZ_CP016761.1"/>
</dbReference>
<dbReference type="SUPFAM" id="SSF54106">
    <property type="entry name" value="LysM domain"/>
    <property type="match status" value="1"/>
</dbReference>
<dbReference type="PROSITE" id="PS00132">
    <property type="entry name" value="CARBOXYPEPT_ZN_1"/>
    <property type="match status" value="1"/>
</dbReference>
<dbReference type="InterPro" id="IPR036779">
    <property type="entry name" value="LysM_dom_sf"/>
</dbReference>
<dbReference type="CDD" id="cd06229">
    <property type="entry name" value="M14_Endopeptidase_I"/>
    <property type="match status" value="1"/>
</dbReference>
<dbReference type="OrthoDB" id="9802862at2"/>
<dbReference type="PANTHER" id="PTHR11705:SF143">
    <property type="entry name" value="SLL0236 PROTEIN"/>
    <property type="match status" value="1"/>
</dbReference>
<keyword evidence="4" id="KW-0479">Metal-binding</keyword>
<dbReference type="Pfam" id="PF01476">
    <property type="entry name" value="LysM"/>
    <property type="match status" value="2"/>
</dbReference>
<evidence type="ECO:0000313" key="11">
    <source>
        <dbReference type="EMBL" id="ANX12887.1"/>
    </source>
</evidence>
<dbReference type="GO" id="GO:0005615">
    <property type="term" value="C:extracellular space"/>
    <property type="evidence" value="ECO:0007669"/>
    <property type="project" value="TreeGrafter"/>
</dbReference>
<dbReference type="InterPro" id="IPR034274">
    <property type="entry name" value="ENP1_M14_CPD"/>
</dbReference>
<evidence type="ECO:0000313" key="12">
    <source>
        <dbReference type="Proteomes" id="UP000077412"/>
    </source>
</evidence>
<gene>
    <name evidence="11" type="ORF">ABE41_012790</name>
</gene>
<keyword evidence="12" id="KW-1185">Reference proteome</keyword>
<organism evidence="11 12">
    <name type="scientific">Fictibacillus arsenicus</name>
    <dbReference type="NCBI Taxonomy" id="255247"/>
    <lineage>
        <taxon>Bacteria</taxon>
        <taxon>Bacillati</taxon>
        <taxon>Bacillota</taxon>
        <taxon>Bacilli</taxon>
        <taxon>Bacillales</taxon>
        <taxon>Fictibacillaceae</taxon>
        <taxon>Fictibacillus</taxon>
    </lineage>
</organism>
<dbReference type="KEGG" id="far:ABE41_012790"/>
<name>A0A1B1Z5Y5_9BACL</name>
<dbReference type="PROSITE" id="PS52035">
    <property type="entry name" value="PEPTIDASE_M14"/>
    <property type="match status" value="1"/>
</dbReference>
<comment type="similarity">
    <text evidence="2 8">Belongs to the peptidase M14 family.</text>
</comment>
<evidence type="ECO:0000259" key="9">
    <source>
        <dbReference type="PROSITE" id="PS51782"/>
    </source>
</evidence>
<dbReference type="EMBL" id="CP016761">
    <property type="protein sequence ID" value="ANX12887.1"/>
    <property type="molecule type" value="Genomic_DNA"/>
</dbReference>
<accession>A0A1B1Z5Y5</accession>
<keyword evidence="6" id="KW-0862">Zinc</keyword>
<evidence type="ECO:0000256" key="3">
    <source>
        <dbReference type="ARBA" id="ARBA00022670"/>
    </source>
</evidence>
<dbReference type="CDD" id="cd00118">
    <property type="entry name" value="LysM"/>
    <property type="match status" value="1"/>
</dbReference>
<sequence>MEILVRNGDSLWYYSRLLSIPYTLIKDSNPNKHSGNIEAGTKVHIPGVAVQRYKIKNGDTFFKIAEEKDIPIDALYLLNQEVDPKKIFVKDEINIPYVLPFPCIQGKRKYDSQALKKDIDQLMQTYPFIKKQTIGHSVQGKPIDMLIVGKGKKKVHINGSFHGNEWITTAILMKFINEYARALTSEASMNDISSLYLYKNTTLLAVPMVDPDGVDLVLQGPPEDAELKDFVLNLNKGKKDFSSWKANIRGVDLNNQFPARWELEQPRKPKQPAPRDYPGIAPLSEPEAIAMAQAAQKYDFDRVVALHTQGKELYWGFEGEEPMPISQQIAEEFERVSGYKAIRYVDSYAGYKDWFIQEFRRPGFTIELGLGVNPLPLGQFDKIYEDTRGILVASLYM</sequence>
<keyword evidence="3" id="KW-0645">Protease</keyword>
<dbReference type="SUPFAM" id="SSF53187">
    <property type="entry name" value="Zn-dependent exopeptidases"/>
    <property type="match status" value="1"/>
</dbReference>
<dbReference type="AlphaFoldDB" id="A0A1B1Z5Y5"/>
<keyword evidence="5" id="KW-0378">Hydrolase</keyword>
<evidence type="ECO:0000256" key="8">
    <source>
        <dbReference type="PROSITE-ProRule" id="PRU01379"/>
    </source>
</evidence>
<dbReference type="Gene3D" id="3.10.350.10">
    <property type="entry name" value="LysM domain"/>
    <property type="match status" value="1"/>
</dbReference>
<dbReference type="GO" id="GO:0004181">
    <property type="term" value="F:metallocarboxypeptidase activity"/>
    <property type="evidence" value="ECO:0007669"/>
    <property type="project" value="InterPro"/>
</dbReference>
<evidence type="ECO:0000256" key="5">
    <source>
        <dbReference type="ARBA" id="ARBA00022801"/>
    </source>
</evidence>
<dbReference type="PROSITE" id="PS51782">
    <property type="entry name" value="LYSM"/>
    <property type="match status" value="2"/>
</dbReference>
<dbReference type="GO" id="GO:0008270">
    <property type="term" value="F:zinc ion binding"/>
    <property type="evidence" value="ECO:0007669"/>
    <property type="project" value="InterPro"/>
</dbReference>
<dbReference type="Proteomes" id="UP000077412">
    <property type="component" value="Chromosome"/>
</dbReference>
<dbReference type="GO" id="GO:0006508">
    <property type="term" value="P:proteolysis"/>
    <property type="evidence" value="ECO:0007669"/>
    <property type="project" value="UniProtKB-KW"/>
</dbReference>
<feature type="domain" description="Peptidase M14" evidence="10">
    <location>
        <begin position="108"/>
        <end position="397"/>
    </location>
</feature>
<feature type="active site" description="Proton donor/acceptor" evidence="8">
    <location>
        <position position="367"/>
    </location>
</feature>
<evidence type="ECO:0000256" key="1">
    <source>
        <dbReference type="ARBA" id="ARBA00001947"/>
    </source>
</evidence>
<dbReference type="Gene3D" id="3.40.630.10">
    <property type="entry name" value="Zn peptidases"/>
    <property type="match status" value="1"/>
</dbReference>
<dbReference type="STRING" id="255247.ABE41_012790"/>
<comment type="cofactor">
    <cofactor evidence="1">
        <name>Zn(2+)</name>
        <dbReference type="ChEBI" id="CHEBI:29105"/>
    </cofactor>
</comment>
<keyword evidence="7" id="KW-0482">Metalloprotease</keyword>
<evidence type="ECO:0000256" key="7">
    <source>
        <dbReference type="ARBA" id="ARBA00023049"/>
    </source>
</evidence>
<evidence type="ECO:0000259" key="10">
    <source>
        <dbReference type="PROSITE" id="PS52035"/>
    </source>
</evidence>